<evidence type="ECO:0000256" key="4">
    <source>
        <dbReference type="ARBA" id="ARBA00022989"/>
    </source>
</evidence>
<evidence type="ECO:0000313" key="9">
    <source>
        <dbReference type="EMBL" id="ADI13817.1"/>
    </source>
</evidence>
<sequence>MKRSLTFMLLLVLLAACGRDAPPEEPFGVALTADATQGQAPLTVNFSAAVPNADGAVGYVWDFGTGSTVQGSASRSYTFTEAGTYDVRVTATRRGVSASDTVQVTVAEAPDDPDNAPPVVELTASSIAGQAPLEVTFVATAIDPDGDPLQYSWNFGDGTTLAATSENTQTHRFERTGRFDVTVTVTDGRGGVAQQGLQIAVANPDEINVPDPVEPPVPPGEANRPPTVTLSGSTAQGPAPLTVSFNATASDPDGDPLTYRWNFGDGTTAEGNASQTVTYTEPGEYTASVVVSDGLAEARASFSVRVTEGAVGSTPPEVTVDATPLQGEAPLAVTFTATTDAEGVSFLWDFGDGTISSDNPARHTYRTPGSYTASVTVRNDDGVAREEVAVTVRPSDNATPPPSDIPFYGEWAWAARGEDTGRVYEGFVSVSRRTPPPADPALAESFVDGGSGAWTYCPAGIDACGGPTGLGFIDIVNYGSGDLYDIVFVYESGEVAMVAFDDDDTVGNEVGGAPTLMGGGIWFFEDGSGEGLSFAMVKIDNTPAITEHAVLEAARAELLQRLGRED</sequence>
<dbReference type="PROSITE" id="PS51257">
    <property type="entry name" value="PROKAR_LIPOPROTEIN"/>
    <property type="match status" value="1"/>
</dbReference>
<evidence type="ECO:0000256" key="5">
    <source>
        <dbReference type="ARBA" id="ARBA00023136"/>
    </source>
</evidence>
<dbReference type="eggNOG" id="COG3291">
    <property type="taxonomic scope" value="Bacteria"/>
</dbReference>
<dbReference type="OrthoDB" id="7794186at2"/>
<name>D7CTG0_TRURR</name>
<protein>
    <submittedName>
        <fullName evidence="9">PKD domain containing protein</fullName>
    </submittedName>
</protein>
<accession>D7CTG0</accession>
<organism evidence="9 10">
    <name type="scientific">Truepera radiovictrix (strain DSM 17093 / CIP 108686 / LMG 22925 / RQ-24)</name>
    <dbReference type="NCBI Taxonomy" id="649638"/>
    <lineage>
        <taxon>Bacteria</taxon>
        <taxon>Thermotogati</taxon>
        <taxon>Deinococcota</taxon>
        <taxon>Deinococci</taxon>
        <taxon>Trueperales</taxon>
        <taxon>Trueperaceae</taxon>
        <taxon>Truepera</taxon>
    </lineage>
</organism>
<feature type="domain" description="PKD" evidence="8">
    <location>
        <begin position="226"/>
        <end position="313"/>
    </location>
</feature>
<dbReference type="RefSeq" id="WP_013177189.1">
    <property type="nucleotide sequence ID" value="NC_014221.1"/>
</dbReference>
<dbReference type="Proteomes" id="UP000000379">
    <property type="component" value="Chromosome"/>
</dbReference>
<dbReference type="InterPro" id="IPR000601">
    <property type="entry name" value="PKD_dom"/>
</dbReference>
<dbReference type="Gene3D" id="2.60.40.10">
    <property type="entry name" value="Immunoglobulins"/>
    <property type="match status" value="4"/>
</dbReference>
<evidence type="ECO:0000256" key="1">
    <source>
        <dbReference type="ARBA" id="ARBA00004141"/>
    </source>
</evidence>
<dbReference type="EMBL" id="CP002049">
    <property type="protein sequence ID" value="ADI13817.1"/>
    <property type="molecule type" value="Genomic_DNA"/>
</dbReference>
<dbReference type="InterPro" id="IPR035986">
    <property type="entry name" value="PKD_dom_sf"/>
</dbReference>
<comment type="subcellular location">
    <subcellularLocation>
        <location evidence="1">Membrane</location>
        <topology evidence="1">Multi-pass membrane protein</topology>
    </subcellularLocation>
</comment>
<gene>
    <name evidence="9" type="ordered locus">Trad_0681</name>
</gene>
<keyword evidence="10" id="KW-1185">Reference proteome</keyword>
<dbReference type="GO" id="GO:0006816">
    <property type="term" value="P:calcium ion transport"/>
    <property type="evidence" value="ECO:0007669"/>
    <property type="project" value="TreeGrafter"/>
</dbReference>
<reference evidence="9 10" key="2">
    <citation type="journal article" date="2011" name="Stand. Genomic Sci.">
        <title>Complete genome sequence of Truepera radiovictrix type strain (RQ-24).</title>
        <authorList>
            <person name="Ivanova N."/>
            <person name="Rohde C."/>
            <person name="Munk C."/>
            <person name="Nolan M."/>
            <person name="Lucas S."/>
            <person name="Del Rio T.G."/>
            <person name="Tice H."/>
            <person name="Deshpande S."/>
            <person name="Cheng J.F."/>
            <person name="Tapia R."/>
            <person name="Han C."/>
            <person name="Goodwin L."/>
            <person name="Pitluck S."/>
            <person name="Liolios K."/>
            <person name="Mavromatis K."/>
            <person name="Mikhailova N."/>
            <person name="Pati A."/>
            <person name="Chen A."/>
            <person name="Palaniappan K."/>
            <person name="Land M."/>
            <person name="Hauser L."/>
            <person name="Chang Y.J."/>
            <person name="Jeffries C.D."/>
            <person name="Brambilla E."/>
            <person name="Rohde M."/>
            <person name="Goker M."/>
            <person name="Tindall B.J."/>
            <person name="Woyke T."/>
            <person name="Bristow J."/>
            <person name="Eisen J.A."/>
            <person name="Markowitz V."/>
            <person name="Hugenholtz P."/>
            <person name="Kyrpides N.C."/>
            <person name="Klenk H.P."/>
            <person name="Lapidus A."/>
        </authorList>
    </citation>
    <scope>NUCLEOTIDE SEQUENCE [LARGE SCALE GENOMIC DNA]</scope>
    <source>
        <strain evidence="10">DSM 17093 / CIP 108686 / LMG 22925 / RQ-24</strain>
    </source>
</reference>
<evidence type="ECO:0000313" key="10">
    <source>
        <dbReference type="Proteomes" id="UP000000379"/>
    </source>
</evidence>
<keyword evidence="2" id="KW-0812">Transmembrane</keyword>
<dbReference type="PROSITE" id="PS50093">
    <property type="entry name" value="PKD"/>
    <property type="match status" value="4"/>
</dbReference>
<dbReference type="GO" id="GO:0005261">
    <property type="term" value="F:monoatomic cation channel activity"/>
    <property type="evidence" value="ECO:0007669"/>
    <property type="project" value="TreeGrafter"/>
</dbReference>
<dbReference type="KEGG" id="tra:Trad_0681"/>
<dbReference type="SUPFAM" id="SSF49299">
    <property type="entry name" value="PKD domain"/>
    <property type="match status" value="4"/>
</dbReference>
<feature type="chain" id="PRO_5003094269" evidence="7">
    <location>
        <begin position="22"/>
        <end position="566"/>
    </location>
</feature>
<dbReference type="InterPro" id="IPR022409">
    <property type="entry name" value="PKD/Chitinase_dom"/>
</dbReference>
<feature type="signal peptide" evidence="7">
    <location>
        <begin position="1"/>
        <end position="21"/>
    </location>
</feature>
<keyword evidence="7" id="KW-0732">Signal</keyword>
<keyword evidence="4" id="KW-1133">Transmembrane helix</keyword>
<dbReference type="STRING" id="649638.Trad_0681"/>
<keyword evidence="5" id="KW-0472">Membrane</keyword>
<feature type="domain" description="PKD" evidence="8">
    <location>
        <begin position="316"/>
        <end position="399"/>
    </location>
</feature>
<reference evidence="10" key="1">
    <citation type="submission" date="2010-05" db="EMBL/GenBank/DDBJ databases">
        <title>The complete genome of Truepera radiovictris DSM 17093.</title>
        <authorList>
            <consortium name="US DOE Joint Genome Institute (JGI-PGF)"/>
            <person name="Lucas S."/>
            <person name="Copeland A."/>
            <person name="Lapidus A."/>
            <person name="Glavina del Rio T."/>
            <person name="Dalin E."/>
            <person name="Tice H."/>
            <person name="Bruce D."/>
            <person name="Goodwin L."/>
            <person name="Pitluck S."/>
            <person name="Kyrpides N."/>
            <person name="Mavromatis K."/>
            <person name="Ovchinnikova G."/>
            <person name="Munk A.C."/>
            <person name="Detter J.C."/>
            <person name="Han C."/>
            <person name="Tapia R."/>
            <person name="Land M."/>
            <person name="Hauser L."/>
            <person name="Markowitz V."/>
            <person name="Cheng J.-F."/>
            <person name="Hugenholtz P."/>
            <person name="Woyke T."/>
            <person name="Wu D."/>
            <person name="Tindall B."/>
            <person name="Pomrenke H.G."/>
            <person name="Brambilla E."/>
            <person name="Klenk H.-P."/>
            <person name="Eisen J.A."/>
        </authorList>
    </citation>
    <scope>NUCLEOTIDE SEQUENCE [LARGE SCALE GENOMIC DNA]</scope>
    <source>
        <strain evidence="10">DSM 17093 / CIP 108686 / LMG 22925 / RQ-24</strain>
    </source>
</reference>
<dbReference type="HOGENOM" id="CLU_481399_0_0_0"/>
<evidence type="ECO:0000259" key="8">
    <source>
        <dbReference type="PROSITE" id="PS50093"/>
    </source>
</evidence>
<dbReference type="SMART" id="SM00089">
    <property type="entry name" value="PKD"/>
    <property type="match status" value="4"/>
</dbReference>
<keyword evidence="3" id="KW-0677">Repeat</keyword>
<dbReference type="PANTHER" id="PTHR46730">
    <property type="entry name" value="POLYCYSTIN-1"/>
    <property type="match status" value="1"/>
</dbReference>
<dbReference type="AlphaFoldDB" id="D7CTG0"/>
<dbReference type="Pfam" id="PF00801">
    <property type="entry name" value="PKD"/>
    <property type="match status" value="1"/>
</dbReference>
<dbReference type="CDD" id="cd00146">
    <property type="entry name" value="PKD"/>
    <property type="match status" value="4"/>
</dbReference>
<feature type="region of interest" description="Disordered" evidence="6">
    <location>
        <begin position="206"/>
        <end position="225"/>
    </location>
</feature>
<evidence type="ECO:0000256" key="2">
    <source>
        <dbReference type="ARBA" id="ARBA00022692"/>
    </source>
</evidence>
<proteinExistence type="predicted"/>
<dbReference type="GO" id="GO:0005886">
    <property type="term" value="C:plasma membrane"/>
    <property type="evidence" value="ECO:0007669"/>
    <property type="project" value="TreeGrafter"/>
</dbReference>
<dbReference type="Pfam" id="PF18911">
    <property type="entry name" value="PKD_4"/>
    <property type="match status" value="3"/>
</dbReference>
<evidence type="ECO:0000256" key="7">
    <source>
        <dbReference type="SAM" id="SignalP"/>
    </source>
</evidence>
<feature type="domain" description="PKD" evidence="8">
    <location>
        <begin position="27"/>
        <end position="106"/>
    </location>
</feature>
<evidence type="ECO:0000256" key="6">
    <source>
        <dbReference type="SAM" id="MobiDB-lite"/>
    </source>
</evidence>
<dbReference type="InterPro" id="IPR013783">
    <property type="entry name" value="Ig-like_fold"/>
</dbReference>
<evidence type="ECO:0000256" key="3">
    <source>
        <dbReference type="ARBA" id="ARBA00022737"/>
    </source>
</evidence>
<feature type="domain" description="PKD" evidence="8">
    <location>
        <begin position="146"/>
        <end position="201"/>
    </location>
</feature>
<dbReference type="PANTHER" id="PTHR46730:SF4">
    <property type="entry name" value="POLYCYSTIC KIDNEY DISEASE PROTEIN 1-LIKE 1"/>
    <property type="match status" value="1"/>
</dbReference>